<comment type="caution">
    <text evidence="9">The sequence shown here is derived from an EMBL/GenBank/DDBJ whole genome shotgun (WGS) entry which is preliminary data.</text>
</comment>
<dbReference type="GO" id="GO:0016301">
    <property type="term" value="F:kinase activity"/>
    <property type="evidence" value="ECO:0007669"/>
    <property type="project" value="UniProtKB-KW"/>
</dbReference>
<dbReference type="InterPro" id="IPR031475">
    <property type="entry name" value="NBD_C"/>
</dbReference>
<evidence type="ECO:0000256" key="5">
    <source>
        <dbReference type="ARBA" id="ARBA00022840"/>
    </source>
</evidence>
<evidence type="ECO:0008006" key="11">
    <source>
        <dbReference type="Google" id="ProtNLM"/>
    </source>
</evidence>
<dbReference type="Pfam" id="PF17042">
    <property type="entry name" value="NBD_C"/>
    <property type="match status" value="1"/>
</dbReference>
<dbReference type="GO" id="GO:0005524">
    <property type="term" value="F:ATP binding"/>
    <property type="evidence" value="ECO:0007669"/>
    <property type="project" value="UniProtKB-KW"/>
</dbReference>
<dbReference type="InterPro" id="IPR037051">
    <property type="entry name" value="4-carb_acid_sugar_kinase_N_sf"/>
</dbReference>
<evidence type="ECO:0000256" key="2">
    <source>
        <dbReference type="ARBA" id="ARBA00022679"/>
    </source>
</evidence>
<dbReference type="EMBL" id="BMFY01000015">
    <property type="protein sequence ID" value="GGA24658.1"/>
    <property type="molecule type" value="Genomic_DNA"/>
</dbReference>
<dbReference type="RefSeq" id="WP_188551671.1">
    <property type="nucleotide sequence ID" value="NZ_BMFY01000015.1"/>
</dbReference>
<evidence type="ECO:0000256" key="4">
    <source>
        <dbReference type="ARBA" id="ARBA00022777"/>
    </source>
</evidence>
<evidence type="ECO:0000259" key="8">
    <source>
        <dbReference type="Pfam" id="PF17042"/>
    </source>
</evidence>
<reference evidence="9" key="1">
    <citation type="journal article" date="2014" name="Int. J. Syst. Evol. Microbiol.">
        <title>Complete genome sequence of Corynebacterium casei LMG S-19264T (=DSM 44701T), isolated from a smear-ripened cheese.</title>
        <authorList>
            <consortium name="US DOE Joint Genome Institute (JGI-PGF)"/>
            <person name="Walter F."/>
            <person name="Albersmeier A."/>
            <person name="Kalinowski J."/>
            <person name="Ruckert C."/>
        </authorList>
    </citation>
    <scope>NUCLEOTIDE SEQUENCE</scope>
    <source>
        <strain evidence="9">CGMCC 1.12785</strain>
    </source>
</reference>
<dbReference type="Proteomes" id="UP000616114">
    <property type="component" value="Unassembled WGS sequence"/>
</dbReference>
<protein>
    <recommendedName>
        <fullName evidence="11">Four-carbon acid sugar kinase family protein</fullName>
    </recommendedName>
</protein>
<evidence type="ECO:0000256" key="3">
    <source>
        <dbReference type="ARBA" id="ARBA00022741"/>
    </source>
</evidence>
<evidence type="ECO:0000313" key="9">
    <source>
        <dbReference type="EMBL" id="GGA24658.1"/>
    </source>
</evidence>
<evidence type="ECO:0000313" key="10">
    <source>
        <dbReference type="Proteomes" id="UP000616114"/>
    </source>
</evidence>
<organism evidence="9 10">
    <name type="scientific">Sediminivirga luteola</name>
    <dbReference type="NCBI Taxonomy" id="1774748"/>
    <lineage>
        <taxon>Bacteria</taxon>
        <taxon>Bacillati</taxon>
        <taxon>Actinomycetota</taxon>
        <taxon>Actinomycetes</taxon>
        <taxon>Micrococcales</taxon>
        <taxon>Brevibacteriaceae</taxon>
        <taxon>Sediminivirga</taxon>
    </lineage>
</organism>
<evidence type="ECO:0000256" key="1">
    <source>
        <dbReference type="ARBA" id="ARBA00005715"/>
    </source>
</evidence>
<dbReference type="AlphaFoldDB" id="A0A8J2U0G4"/>
<name>A0A8J2U0G4_9MICO</name>
<dbReference type="InterPro" id="IPR042213">
    <property type="entry name" value="NBD_C_sf"/>
</dbReference>
<evidence type="ECO:0000259" key="7">
    <source>
        <dbReference type="Pfam" id="PF07005"/>
    </source>
</evidence>
<reference evidence="9" key="2">
    <citation type="submission" date="2020-09" db="EMBL/GenBank/DDBJ databases">
        <authorList>
            <person name="Sun Q."/>
            <person name="Zhou Y."/>
        </authorList>
    </citation>
    <scope>NUCLEOTIDE SEQUENCE</scope>
    <source>
        <strain evidence="9">CGMCC 1.12785</strain>
    </source>
</reference>
<keyword evidence="4" id="KW-0418">Kinase</keyword>
<comment type="similarity">
    <text evidence="1">Belongs to the four-carbon acid sugar kinase family.</text>
</comment>
<sequence>MSQPASPGGAGPSGQPVAPVVALVADDLTGSTDTAVQFAAAGWDARLLLDPAASSDAGPGVRTQSSGVLFAATTDARALGHDEARLATGQMVQRLNALGADRLYLKIDSTVRGSVAGQIDGALEALGSGHLALLCPAYPLMGRTVDGAALLVDGVPVAETGLRDDPATPVTQSDLRALVPGSVPLDAVPGDMAALTAALERALQAARSGGPRVVIADATAEHDLDDLARAVAHLGRTAPAGTGIVPVGSAGLAAALARAWAAGDHGGGEPDARADGTVMGSTVPAGPDRLLVQVSSLNAVSRRQLAVLQDAWSGRALVLTPEAETLIRGEAEAAAWLEDQLSRWTRDGDGWHTLPELVLLSAPEERAATADAARTVAAGLGGLTARLLSSGVFGGAGLVGGDGARAALAALGTSTVRVLDQLEEGTPLSVTLDGKARHLPLFTKAGGFGKPESLTTTVARMRALLQEDA</sequence>
<accession>A0A8J2U0G4</accession>
<dbReference type="Pfam" id="PF07005">
    <property type="entry name" value="SBD_N"/>
    <property type="match status" value="1"/>
</dbReference>
<gene>
    <name evidence="9" type="ORF">GCM10011333_29620</name>
</gene>
<proteinExistence type="inferred from homology"/>
<keyword evidence="2" id="KW-0808">Transferase</keyword>
<dbReference type="InterPro" id="IPR010737">
    <property type="entry name" value="4-carb_acid_sugar_kinase_N"/>
</dbReference>
<feature type="domain" description="Four-carbon acid sugar kinase N-terminal" evidence="7">
    <location>
        <begin position="22"/>
        <end position="256"/>
    </location>
</feature>
<evidence type="ECO:0000256" key="6">
    <source>
        <dbReference type="ARBA" id="ARBA00023277"/>
    </source>
</evidence>
<keyword evidence="5" id="KW-0067">ATP-binding</keyword>
<dbReference type="Gene3D" id="3.40.50.10840">
    <property type="entry name" value="Putative sugar-binding, N-terminal domain"/>
    <property type="match status" value="1"/>
</dbReference>
<dbReference type="Gene3D" id="3.40.980.20">
    <property type="entry name" value="Four-carbon acid sugar kinase, nucleotide binding domain"/>
    <property type="match status" value="1"/>
</dbReference>
<dbReference type="SUPFAM" id="SSF142764">
    <property type="entry name" value="YgbK-like"/>
    <property type="match status" value="1"/>
</dbReference>
<keyword evidence="3" id="KW-0547">Nucleotide-binding</keyword>
<keyword evidence="6" id="KW-0119">Carbohydrate metabolism</keyword>
<feature type="domain" description="Four-carbon acid sugar kinase nucleotide binding" evidence="8">
    <location>
        <begin position="291"/>
        <end position="454"/>
    </location>
</feature>
<keyword evidence="10" id="KW-1185">Reference proteome</keyword>